<keyword evidence="3" id="KW-1185">Reference proteome</keyword>
<organism evidence="2 3">
    <name type="scientific">Pleurodeles waltl</name>
    <name type="common">Iberian ribbed newt</name>
    <dbReference type="NCBI Taxonomy" id="8319"/>
    <lineage>
        <taxon>Eukaryota</taxon>
        <taxon>Metazoa</taxon>
        <taxon>Chordata</taxon>
        <taxon>Craniata</taxon>
        <taxon>Vertebrata</taxon>
        <taxon>Euteleostomi</taxon>
        <taxon>Amphibia</taxon>
        <taxon>Batrachia</taxon>
        <taxon>Caudata</taxon>
        <taxon>Salamandroidea</taxon>
        <taxon>Salamandridae</taxon>
        <taxon>Pleurodelinae</taxon>
        <taxon>Pleurodeles</taxon>
    </lineage>
</organism>
<evidence type="ECO:0000313" key="3">
    <source>
        <dbReference type="Proteomes" id="UP001066276"/>
    </source>
</evidence>
<proteinExistence type="predicted"/>
<feature type="region of interest" description="Disordered" evidence="1">
    <location>
        <begin position="102"/>
        <end position="155"/>
    </location>
</feature>
<dbReference type="EMBL" id="JANPWB010000005">
    <property type="protein sequence ID" value="KAJ1185272.1"/>
    <property type="molecule type" value="Genomic_DNA"/>
</dbReference>
<name>A0AAV7U876_PLEWA</name>
<accession>A0AAV7U876</accession>
<comment type="caution">
    <text evidence="2">The sequence shown here is derived from an EMBL/GenBank/DDBJ whole genome shotgun (WGS) entry which is preliminary data.</text>
</comment>
<sequence>MLLAIRAAGATGADDMVDKSEGGAWPRWRRERTRCRELHRLGLTKSIVTPAYCLLDARLAEGRAETAGARERRPGARLWARGAGGVGPRLGRCTLPCAARRAGPRGEAWKAGDPGTDRWGHWQHRKRPGGPGKREERTQGWRAGRPWWTPPLGPR</sequence>
<evidence type="ECO:0000313" key="2">
    <source>
        <dbReference type="EMBL" id="KAJ1185272.1"/>
    </source>
</evidence>
<gene>
    <name evidence="2" type="ORF">NDU88_002066</name>
</gene>
<protein>
    <submittedName>
        <fullName evidence="2">Uncharacterized protein</fullName>
    </submittedName>
</protein>
<evidence type="ECO:0000256" key="1">
    <source>
        <dbReference type="SAM" id="MobiDB-lite"/>
    </source>
</evidence>
<dbReference type="Proteomes" id="UP001066276">
    <property type="component" value="Chromosome 3_1"/>
</dbReference>
<feature type="compositionally biased region" description="Basic and acidic residues" evidence="1">
    <location>
        <begin position="107"/>
        <end position="120"/>
    </location>
</feature>
<dbReference type="AlphaFoldDB" id="A0AAV7U876"/>
<reference evidence="2" key="1">
    <citation type="journal article" date="2022" name="bioRxiv">
        <title>Sequencing and chromosome-scale assembly of the giantPleurodeles waltlgenome.</title>
        <authorList>
            <person name="Brown T."/>
            <person name="Elewa A."/>
            <person name="Iarovenko S."/>
            <person name="Subramanian E."/>
            <person name="Araus A.J."/>
            <person name="Petzold A."/>
            <person name="Susuki M."/>
            <person name="Suzuki K.-i.T."/>
            <person name="Hayashi T."/>
            <person name="Toyoda A."/>
            <person name="Oliveira C."/>
            <person name="Osipova E."/>
            <person name="Leigh N.D."/>
            <person name="Simon A."/>
            <person name="Yun M.H."/>
        </authorList>
    </citation>
    <scope>NUCLEOTIDE SEQUENCE</scope>
    <source>
        <strain evidence="2">20211129_DDA</strain>
        <tissue evidence="2">Liver</tissue>
    </source>
</reference>